<dbReference type="Proteomes" id="UP000275846">
    <property type="component" value="Unassembled WGS sequence"/>
</dbReference>
<reference evidence="1 2" key="2">
    <citation type="submission" date="2018-11" db="EMBL/GenBank/DDBJ databases">
        <authorList>
            <consortium name="Pathogen Informatics"/>
        </authorList>
    </citation>
    <scope>NUCLEOTIDE SEQUENCE [LARGE SCALE GENOMIC DNA]</scope>
    <source>
        <strain evidence="1 2">NST_G2</strain>
    </source>
</reference>
<accession>A0A183TCR9</accession>
<evidence type="ECO:0000313" key="1">
    <source>
        <dbReference type="EMBL" id="VDM00653.1"/>
    </source>
</evidence>
<keyword evidence="2" id="KW-1185">Reference proteome</keyword>
<name>A0A183TCR9_SCHSO</name>
<dbReference type="WBParaSite" id="SSLN_0001480901-mRNA-1">
    <property type="protein sequence ID" value="SSLN_0001480901-mRNA-1"/>
    <property type="gene ID" value="SSLN_0001480901"/>
</dbReference>
<dbReference type="AlphaFoldDB" id="A0A183TCR9"/>
<reference evidence="3" key="1">
    <citation type="submission" date="2016-06" db="UniProtKB">
        <authorList>
            <consortium name="WormBaseParasite"/>
        </authorList>
    </citation>
    <scope>IDENTIFICATION</scope>
</reference>
<evidence type="ECO:0000313" key="3">
    <source>
        <dbReference type="WBParaSite" id="SSLN_0001480901-mRNA-1"/>
    </source>
</evidence>
<sequence length="147" mass="15731">MVMWLAGALTSGDFEKFSFYLTSSVRNTSDWLASFSDAPPSCRLSPRLPTSLFGLREFLGSFLSQAAVPSTLSPILPLPLRSASGRVYVAAVGSPDAVAFARRVQSQSSSKLAYIALPITLFDGVYGAAADDDYFAAYYYDDEGGGD</sequence>
<organism evidence="3">
    <name type="scientific">Schistocephalus solidus</name>
    <name type="common">Tapeworm</name>
    <dbReference type="NCBI Taxonomy" id="70667"/>
    <lineage>
        <taxon>Eukaryota</taxon>
        <taxon>Metazoa</taxon>
        <taxon>Spiralia</taxon>
        <taxon>Lophotrochozoa</taxon>
        <taxon>Platyhelminthes</taxon>
        <taxon>Cestoda</taxon>
        <taxon>Eucestoda</taxon>
        <taxon>Diphyllobothriidea</taxon>
        <taxon>Diphyllobothriidae</taxon>
        <taxon>Schistocephalus</taxon>
    </lineage>
</organism>
<dbReference type="EMBL" id="UYSU01038800">
    <property type="protein sequence ID" value="VDM00653.1"/>
    <property type="molecule type" value="Genomic_DNA"/>
</dbReference>
<gene>
    <name evidence="1" type="ORF">SSLN_LOCUS14267</name>
</gene>
<evidence type="ECO:0000313" key="2">
    <source>
        <dbReference type="Proteomes" id="UP000275846"/>
    </source>
</evidence>
<protein>
    <submittedName>
        <fullName evidence="1 3">Uncharacterized protein</fullName>
    </submittedName>
</protein>
<proteinExistence type="predicted"/>